<evidence type="ECO:0000313" key="2">
    <source>
        <dbReference type="Proteomes" id="UP000476338"/>
    </source>
</evidence>
<comment type="caution">
    <text evidence="1">The sequence shown here is derived from an EMBL/GenBank/DDBJ whole genome shotgun (WGS) entry which is preliminary data.</text>
</comment>
<dbReference type="EMBL" id="VWSJ01000002">
    <property type="protein sequence ID" value="MSN95796.1"/>
    <property type="molecule type" value="Genomic_DNA"/>
</dbReference>
<dbReference type="AlphaFoldDB" id="A0A6L5WGA8"/>
<organism evidence="1 2">
    <name type="scientific">Campylobacter portucalensis</name>
    <dbReference type="NCBI Taxonomy" id="2608384"/>
    <lineage>
        <taxon>Bacteria</taxon>
        <taxon>Pseudomonadati</taxon>
        <taxon>Campylobacterota</taxon>
        <taxon>Epsilonproteobacteria</taxon>
        <taxon>Campylobacterales</taxon>
        <taxon>Campylobacteraceae</taxon>
        <taxon>Campylobacter</taxon>
    </lineage>
</organism>
<keyword evidence="2" id="KW-1185">Reference proteome</keyword>
<evidence type="ECO:0000313" key="1">
    <source>
        <dbReference type="EMBL" id="MSN95796.1"/>
    </source>
</evidence>
<accession>A0A6L5WGA8</accession>
<dbReference type="Proteomes" id="UP000476338">
    <property type="component" value="Unassembled WGS sequence"/>
</dbReference>
<sequence>MKNTKDIVREIHKTPLYDEIKDLQDFFNCLSPTHKEVTAFIYLKKEDKNQEVPNLLMFACKHNAGLQELKRDSSIKNIKYLLNLFIKVRPVSKLNKIKDVKFFVATNYMKRQQKALKNIQNTISQIPPYFEKSNGKFKNNFKDENLYNKFEEIRKIILASK</sequence>
<reference evidence="1 2" key="1">
    <citation type="submission" date="2019-09" db="EMBL/GenBank/DDBJ databases">
        <authorList>
            <person name="Silva M."/>
            <person name="Pereira G."/>
            <person name="Lopes-Da-Costa L."/>
            <person name="Silva E."/>
        </authorList>
    </citation>
    <scope>NUCLEOTIDE SEQUENCE [LARGE SCALE GENOMIC DNA]</scope>
    <source>
        <strain evidence="1 2">FMV-PI01</strain>
    </source>
</reference>
<proteinExistence type="predicted"/>
<dbReference type="RefSeq" id="WP_154570069.1">
    <property type="nucleotide sequence ID" value="NZ_VWSJ01000002.1"/>
</dbReference>
<protein>
    <submittedName>
        <fullName evidence="1">Uncharacterized protein</fullName>
    </submittedName>
</protein>
<reference evidence="1 2" key="2">
    <citation type="submission" date="2020-03" db="EMBL/GenBank/DDBJ databases">
        <title>Campylobacter portucalensis sp. nov., a new species of Campylobacter isolated from the reproductive tract of bulls.</title>
        <authorList>
            <person name="Silva M.F."/>
            <person name="Pereira G."/>
            <person name="Carneiro C."/>
            <person name="Hemphill A."/>
            <person name="Mateus L."/>
            <person name="Lopes-Da-Costa L."/>
            <person name="Silva E."/>
        </authorList>
    </citation>
    <scope>NUCLEOTIDE SEQUENCE [LARGE SCALE GENOMIC DNA]</scope>
    <source>
        <strain evidence="1 2">FMV-PI01</strain>
    </source>
</reference>
<name>A0A6L5WGA8_9BACT</name>
<gene>
    <name evidence="1" type="ORF">F1B92_01055</name>
</gene>